<gene>
    <name evidence="1" type="ORF">SLEP1_g50754</name>
</gene>
<evidence type="ECO:0000313" key="1">
    <source>
        <dbReference type="EMBL" id="GKV43464.1"/>
    </source>
</evidence>
<reference evidence="1 2" key="1">
    <citation type="journal article" date="2021" name="Commun. Biol.">
        <title>The genome of Shorea leprosula (Dipterocarpaceae) highlights the ecological relevance of drought in aseasonal tropical rainforests.</title>
        <authorList>
            <person name="Ng K.K.S."/>
            <person name="Kobayashi M.J."/>
            <person name="Fawcett J.A."/>
            <person name="Hatakeyama M."/>
            <person name="Paape T."/>
            <person name="Ng C.H."/>
            <person name="Ang C.C."/>
            <person name="Tnah L.H."/>
            <person name="Lee C.T."/>
            <person name="Nishiyama T."/>
            <person name="Sese J."/>
            <person name="O'Brien M.J."/>
            <person name="Copetti D."/>
            <person name="Mohd Noor M.I."/>
            <person name="Ong R.C."/>
            <person name="Putra M."/>
            <person name="Sireger I.Z."/>
            <person name="Indrioko S."/>
            <person name="Kosugi Y."/>
            <person name="Izuno A."/>
            <person name="Isagi Y."/>
            <person name="Lee S.L."/>
            <person name="Shimizu K.K."/>
        </authorList>
    </citation>
    <scope>NUCLEOTIDE SEQUENCE [LARGE SCALE GENOMIC DNA]</scope>
    <source>
        <strain evidence="1">214</strain>
    </source>
</reference>
<evidence type="ECO:0000313" key="2">
    <source>
        <dbReference type="Proteomes" id="UP001054252"/>
    </source>
</evidence>
<dbReference type="EMBL" id="BPVZ01000169">
    <property type="protein sequence ID" value="GKV43464.1"/>
    <property type="molecule type" value="Genomic_DNA"/>
</dbReference>
<sequence length="76" mass="8811">MLHAEMLQVPSLTHQECPTNCQDQYEGVIFVNGQYVNLVSFMAALDPQAQTLRYHLSIFWRLDFFQMLPLVPDVNP</sequence>
<comment type="caution">
    <text evidence="1">The sequence shown here is derived from an EMBL/GenBank/DDBJ whole genome shotgun (WGS) entry which is preliminary data.</text>
</comment>
<proteinExistence type="predicted"/>
<dbReference type="AlphaFoldDB" id="A0AAV5M348"/>
<accession>A0AAV5M348</accession>
<organism evidence="1 2">
    <name type="scientific">Rubroshorea leprosula</name>
    <dbReference type="NCBI Taxonomy" id="152421"/>
    <lineage>
        <taxon>Eukaryota</taxon>
        <taxon>Viridiplantae</taxon>
        <taxon>Streptophyta</taxon>
        <taxon>Embryophyta</taxon>
        <taxon>Tracheophyta</taxon>
        <taxon>Spermatophyta</taxon>
        <taxon>Magnoliopsida</taxon>
        <taxon>eudicotyledons</taxon>
        <taxon>Gunneridae</taxon>
        <taxon>Pentapetalae</taxon>
        <taxon>rosids</taxon>
        <taxon>malvids</taxon>
        <taxon>Malvales</taxon>
        <taxon>Dipterocarpaceae</taxon>
        <taxon>Rubroshorea</taxon>
    </lineage>
</organism>
<name>A0AAV5M348_9ROSI</name>
<dbReference type="Proteomes" id="UP001054252">
    <property type="component" value="Unassembled WGS sequence"/>
</dbReference>
<protein>
    <submittedName>
        <fullName evidence="1">Uncharacterized protein</fullName>
    </submittedName>
</protein>
<keyword evidence="2" id="KW-1185">Reference proteome</keyword>